<dbReference type="Pfam" id="PF12833">
    <property type="entry name" value="HTH_18"/>
    <property type="match status" value="1"/>
</dbReference>
<keyword evidence="3 8" id="KW-0597">Phosphoprotein</keyword>
<comment type="caution">
    <text evidence="12">The sequence shown here is derived from an EMBL/GenBank/DDBJ whole genome shotgun (WGS) entry which is preliminary data.</text>
</comment>
<name>A0AAW5B1G0_9BACI</name>
<evidence type="ECO:0000256" key="5">
    <source>
        <dbReference type="ARBA" id="ARBA00023015"/>
    </source>
</evidence>
<dbReference type="PANTHER" id="PTHR42713:SF3">
    <property type="entry name" value="TRANSCRIPTIONAL REGULATORY PROTEIN HPTR"/>
    <property type="match status" value="1"/>
</dbReference>
<dbReference type="PROSITE" id="PS50110">
    <property type="entry name" value="RESPONSE_REGULATORY"/>
    <property type="match status" value="1"/>
</dbReference>
<evidence type="ECO:0000256" key="4">
    <source>
        <dbReference type="ARBA" id="ARBA00023012"/>
    </source>
</evidence>
<evidence type="ECO:0000256" key="9">
    <source>
        <dbReference type="SAM" id="Coils"/>
    </source>
</evidence>
<keyword evidence="5" id="KW-0805">Transcription regulation</keyword>
<feature type="domain" description="HTH araC/xylS-type" evidence="10">
    <location>
        <begin position="419"/>
        <end position="517"/>
    </location>
</feature>
<evidence type="ECO:0000256" key="7">
    <source>
        <dbReference type="ARBA" id="ARBA00023163"/>
    </source>
</evidence>
<comment type="subcellular location">
    <subcellularLocation>
        <location evidence="1">Cytoplasm</location>
    </subcellularLocation>
</comment>
<keyword evidence="9" id="KW-0175">Coiled coil</keyword>
<dbReference type="SMART" id="SM00448">
    <property type="entry name" value="REC"/>
    <property type="match status" value="1"/>
</dbReference>
<proteinExistence type="predicted"/>
<dbReference type="GO" id="GO:0005737">
    <property type="term" value="C:cytoplasm"/>
    <property type="evidence" value="ECO:0007669"/>
    <property type="project" value="UniProtKB-SubCell"/>
</dbReference>
<keyword evidence="2" id="KW-0963">Cytoplasm</keyword>
<keyword evidence="13" id="KW-1185">Reference proteome</keyword>
<dbReference type="GO" id="GO:0043565">
    <property type="term" value="F:sequence-specific DNA binding"/>
    <property type="evidence" value="ECO:0007669"/>
    <property type="project" value="InterPro"/>
</dbReference>
<feature type="coiled-coil region" evidence="9">
    <location>
        <begin position="112"/>
        <end position="139"/>
    </location>
</feature>
<dbReference type="PROSITE" id="PS01124">
    <property type="entry name" value="HTH_ARAC_FAMILY_2"/>
    <property type="match status" value="1"/>
</dbReference>
<protein>
    <submittedName>
        <fullName evidence="12">Response regulator</fullName>
    </submittedName>
</protein>
<sequence length="521" mass="61086">MMPFKLLIVDDEPITRRGLRQTIYWGKHQIEFVETAMDGLDAIHKINDMGGVDLVLSDVRMPNMDGLQLASYLQQHYPKTKTMLISGYDEFAYAKKAMQSGVKDYLLKPVDIGELELKVEKLISEIEEDQQIKDELQKSEIKNAIFQQIYHTTDNNSPLQLGLNVRVYPFVCLVKDYVQQAQHYSKQDMEIFLHNIKQSIERVAEELGFETISMYMSKGLLFTCLIQRRDREFDLEKLIEDVMKQATYYSLSFVWSDSVIAIADIKDKYSDLLKVCKYFPLVGENEILFSNYKLTRPIAQSYPHDIEKELMEVLYHVEWKESDQIQSHVEKLFLYFKTNTFFLDEVKDVCTQILNNLLKEYEGLPGIKAVHADFHYQQSIDLLLFNSYALLQQLFEQDIERIREKLDLKTVEKADWLVQQAQEYIQSYFRSAIKVQEVADVINVSANYFSTLFKQKTGDNFNEYVNRLRVEEAKSLLVNTPFKVSEISKQVGFREYKYFVHVFKKFSGVTPTNYRKLTVSE</sequence>
<dbReference type="GO" id="GO:0000160">
    <property type="term" value="P:phosphorelay signal transduction system"/>
    <property type="evidence" value="ECO:0007669"/>
    <property type="project" value="UniProtKB-KW"/>
</dbReference>
<evidence type="ECO:0000256" key="2">
    <source>
        <dbReference type="ARBA" id="ARBA00022490"/>
    </source>
</evidence>
<keyword evidence="7" id="KW-0804">Transcription</keyword>
<dbReference type="InterPro" id="IPR011006">
    <property type="entry name" value="CheY-like_superfamily"/>
</dbReference>
<dbReference type="Gene3D" id="3.40.50.2300">
    <property type="match status" value="1"/>
</dbReference>
<dbReference type="SUPFAM" id="SSF46689">
    <property type="entry name" value="Homeodomain-like"/>
    <property type="match status" value="2"/>
</dbReference>
<organism evidence="12 13">
    <name type="scientific">Oceanobacillus jordanicus</name>
    <dbReference type="NCBI Taxonomy" id="2867266"/>
    <lineage>
        <taxon>Bacteria</taxon>
        <taxon>Bacillati</taxon>
        <taxon>Bacillota</taxon>
        <taxon>Bacilli</taxon>
        <taxon>Bacillales</taxon>
        <taxon>Bacillaceae</taxon>
        <taxon>Oceanobacillus</taxon>
    </lineage>
</organism>
<evidence type="ECO:0000256" key="1">
    <source>
        <dbReference type="ARBA" id="ARBA00004496"/>
    </source>
</evidence>
<feature type="domain" description="Response regulatory" evidence="11">
    <location>
        <begin position="5"/>
        <end position="123"/>
    </location>
</feature>
<dbReference type="SMART" id="SM00342">
    <property type="entry name" value="HTH_ARAC"/>
    <property type="match status" value="1"/>
</dbReference>
<evidence type="ECO:0000259" key="10">
    <source>
        <dbReference type="PROSITE" id="PS01124"/>
    </source>
</evidence>
<keyword evidence="6" id="KW-0238">DNA-binding</keyword>
<dbReference type="InterPro" id="IPR020449">
    <property type="entry name" value="Tscrpt_reg_AraC-type_HTH"/>
</dbReference>
<gene>
    <name evidence="12" type="ORF">K3T81_03870</name>
</gene>
<reference evidence="12 13" key="1">
    <citation type="journal article" date="2022" name="Evol. Bioinform. Online">
        <title>Draft Genome Sequence of Oceanobacillus jordanicus Strain GSFE11, a Halotolerant Plant Growth-Promoting Bacterial Endophyte Isolated From the Jordan Valley.</title>
        <authorList>
            <person name="Alhindi T."/>
            <person name="Albdaiwi R."/>
        </authorList>
    </citation>
    <scope>NUCLEOTIDE SEQUENCE [LARGE SCALE GENOMIC DNA]</scope>
    <source>
        <strain evidence="12 13">GSFE11</strain>
    </source>
</reference>
<dbReference type="Pfam" id="PF00072">
    <property type="entry name" value="Response_reg"/>
    <property type="match status" value="1"/>
</dbReference>
<dbReference type="Gene3D" id="1.10.10.60">
    <property type="entry name" value="Homeodomain-like"/>
    <property type="match status" value="2"/>
</dbReference>
<dbReference type="AlphaFoldDB" id="A0AAW5B1G0"/>
<dbReference type="GO" id="GO:0003700">
    <property type="term" value="F:DNA-binding transcription factor activity"/>
    <property type="evidence" value="ECO:0007669"/>
    <property type="project" value="InterPro"/>
</dbReference>
<evidence type="ECO:0000256" key="8">
    <source>
        <dbReference type="PROSITE-ProRule" id="PRU00169"/>
    </source>
</evidence>
<dbReference type="InterPro" id="IPR051552">
    <property type="entry name" value="HptR"/>
</dbReference>
<dbReference type="SUPFAM" id="SSF52172">
    <property type="entry name" value="CheY-like"/>
    <property type="match status" value="1"/>
</dbReference>
<dbReference type="InterPro" id="IPR009057">
    <property type="entry name" value="Homeodomain-like_sf"/>
</dbReference>
<evidence type="ECO:0000313" key="13">
    <source>
        <dbReference type="Proteomes" id="UP001199631"/>
    </source>
</evidence>
<dbReference type="InterPro" id="IPR001789">
    <property type="entry name" value="Sig_transdc_resp-reg_receiver"/>
</dbReference>
<dbReference type="PRINTS" id="PR00032">
    <property type="entry name" value="HTHARAC"/>
</dbReference>
<dbReference type="InterPro" id="IPR018060">
    <property type="entry name" value="HTH_AraC"/>
</dbReference>
<evidence type="ECO:0000256" key="3">
    <source>
        <dbReference type="ARBA" id="ARBA00022553"/>
    </source>
</evidence>
<evidence type="ECO:0000259" key="11">
    <source>
        <dbReference type="PROSITE" id="PS50110"/>
    </source>
</evidence>
<dbReference type="CDD" id="cd17536">
    <property type="entry name" value="REC_YesN-like"/>
    <property type="match status" value="1"/>
</dbReference>
<accession>A0AAW5B1G0</accession>
<feature type="modified residue" description="4-aspartylphosphate" evidence="8">
    <location>
        <position position="58"/>
    </location>
</feature>
<evidence type="ECO:0000256" key="6">
    <source>
        <dbReference type="ARBA" id="ARBA00023125"/>
    </source>
</evidence>
<evidence type="ECO:0000313" key="12">
    <source>
        <dbReference type="EMBL" id="MCG3418281.1"/>
    </source>
</evidence>
<keyword evidence="4" id="KW-0902">Two-component regulatory system</keyword>
<dbReference type="PANTHER" id="PTHR42713">
    <property type="entry name" value="HISTIDINE KINASE-RELATED"/>
    <property type="match status" value="1"/>
</dbReference>
<dbReference type="EMBL" id="JAIFZM010000002">
    <property type="protein sequence ID" value="MCG3418281.1"/>
    <property type="molecule type" value="Genomic_DNA"/>
</dbReference>
<dbReference type="Proteomes" id="UP001199631">
    <property type="component" value="Unassembled WGS sequence"/>
</dbReference>